<dbReference type="OrthoDB" id="2618167at2"/>
<dbReference type="RefSeq" id="WP_090719089.1">
    <property type="nucleotide sequence ID" value="NZ_FNDX01000050.1"/>
</dbReference>
<dbReference type="AlphaFoldDB" id="A0A1G9DZ69"/>
<proteinExistence type="predicted"/>
<dbReference type="Proteomes" id="UP000199050">
    <property type="component" value="Unassembled WGS sequence"/>
</dbReference>
<gene>
    <name evidence="1" type="ORF">SAMN05216192_15037</name>
</gene>
<dbReference type="EMBL" id="FNDX01000050">
    <property type="protein sequence ID" value="SDK69153.1"/>
    <property type="molecule type" value="Genomic_DNA"/>
</dbReference>
<reference evidence="2" key="1">
    <citation type="submission" date="2016-10" db="EMBL/GenBank/DDBJ databases">
        <authorList>
            <person name="Varghese N."/>
            <person name="Submissions S."/>
        </authorList>
    </citation>
    <scope>NUCLEOTIDE SEQUENCE [LARGE SCALE GENOMIC DNA]</scope>
    <source>
        <strain evidence="2">CGMCC 1.11012</strain>
    </source>
</reference>
<name>A0A1G9DZ69_9BACL</name>
<dbReference type="STRING" id="1174501.SAMN05216192_15037"/>
<keyword evidence="2" id="KW-1185">Reference proteome</keyword>
<organism evidence="1 2">
    <name type="scientific">Paenibacillus typhae</name>
    <dbReference type="NCBI Taxonomy" id="1174501"/>
    <lineage>
        <taxon>Bacteria</taxon>
        <taxon>Bacillati</taxon>
        <taxon>Bacillota</taxon>
        <taxon>Bacilli</taxon>
        <taxon>Bacillales</taxon>
        <taxon>Paenibacillaceae</taxon>
        <taxon>Paenibacillus</taxon>
    </lineage>
</organism>
<evidence type="ECO:0000313" key="2">
    <source>
        <dbReference type="Proteomes" id="UP000199050"/>
    </source>
</evidence>
<accession>A0A1G9DZ69</accession>
<sequence length="104" mass="12414">MINIMNRRIWNKQRRIRKETETKIISLLKELNYKEIIINNTVVYTSEGKYLKLTFIRGLKSYVLEHADGYDEAEKNLFEDGDLFPLTMNEAELLCKMRDEIINL</sequence>
<protein>
    <submittedName>
        <fullName evidence="1">Uncharacterized protein</fullName>
    </submittedName>
</protein>
<evidence type="ECO:0000313" key="1">
    <source>
        <dbReference type="EMBL" id="SDK69153.1"/>
    </source>
</evidence>